<feature type="compositionally biased region" description="Acidic residues" evidence="1">
    <location>
        <begin position="108"/>
        <end position="119"/>
    </location>
</feature>
<feature type="region of interest" description="Disordered" evidence="1">
    <location>
        <begin position="62"/>
        <end position="119"/>
    </location>
</feature>
<accession>X6N359</accession>
<dbReference type="EMBL" id="ASPP01013322">
    <property type="protein sequence ID" value="ETO19747.1"/>
    <property type="molecule type" value="Genomic_DNA"/>
</dbReference>
<dbReference type="AlphaFoldDB" id="X6N359"/>
<comment type="caution">
    <text evidence="3">The sequence shown here is derived from an EMBL/GenBank/DDBJ whole genome shotgun (WGS) entry which is preliminary data.</text>
</comment>
<evidence type="ECO:0000256" key="1">
    <source>
        <dbReference type="SAM" id="MobiDB-lite"/>
    </source>
</evidence>
<dbReference type="Proteomes" id="UP000023152">
    <property type="component" value="Unassembled WGS sequence"/>
</dbReference>
<sequence>MTKDILYLCTYVPVGLAIMMSLLVLIKVVSHYFMQSKKLLSIHLMGRRTNINDSVATSDDNHSFFLDDEDENDDNGNGNGNGNENDYHRPGENKDKDKDKDRDRDRDRDEDEAAVMSEDENIWGNSSDNVLFGRTRQSEHTGHGFTLNRNYVIRTVMFVAFFWCCGVSSFRFARTKPWPKEGRPLA</sequence>
<feature type="transmembrane region" description="Helical" evidence="2">
    <location>
        <begin position="151"/>
        <end position="173"/>
    </location>
</feature>
<keyword evidence="2" id="KW-0472">Membrane</keyword>
<evidence type="ECO:0000313" key="4">
    <source>
        <dbReference type="Proteomes" id="UP000023152"/>
    </source>
</evidence>
<protein>
    <submittedName>
        <fullName evidence="3">Uncharacterized protein</fullName>
    </submittedName>
</protein>
<feature type="compositionally biased region" description="Basic and acidic residues" evidence="1">
    <location>
        <begin position="85"/>
        <end position="107"/>
    </location>
</feature>
<feature type="transmembrane region" description="Helical" evidence="2">
    <location>
        <begin position="5"/>
        <end position="26"/>
    </location>
</feature>
<proteinExistence type="predicted"/>
<evidence type="ECO:0000256" key="2">
    <source>
        <dbReference type="SAM" id="Phobius"/>
    </source>
</evidence>
<name>X6N359_RETFI</name>
<keyword evidence="2" id="KW-0812">Transmembrane</keyword>
<gene>
    <name evidence="3" type="ORF">RFI_17483</name>
</gene>
<keyword evidence="2" id="KW-1133">Transmembrane helix</keyword>
<reference evidence="3 4" key="1">
    <citation type="journal article" date="2013" name="Curr. Biol.">
        <title>The Genome of the Foraminiferan Reticulomyxa filosa.</title>
        <authorList>
            <person name="Glockner G."/>
            <person name="Hulsmann N."/>
            <person name="Schleicher M."/>
            <person name="Noegel A.A."/>
            <person name="Eichinger L."/>
            <person name="Gallinger C."/>
            <person name="Pawlowski J."/>
            <person name="Sierra R."/>
            <person name="Euteneuer U."/>
            <person name="Pillet L."/>
            <person name="Moustafa A."/>
            <person name="Platzer M."/>
            <person name="Groth M."/>
            <person name="Szafranski K."/>
            <person name="Schliwa M."/>
        </authorList>
    </citation>
    <scope>NUCLEOTIDE SEQUENCE [LARGE SCALE GENOMIC DNA]</scope>
</reference>
<organism evidence="3 4">
    <name type="scientific">Reticulomyxa filosa</name>
    <dbReference type="NCBI Taxonomy" id="46433"/>
    <lineage>
        <taxon>Eukaryota</taxon>
        <taxon>Sar</taxon>
        <taxon>Rhizaria</taxon>
        <taxon>Retaria</taxon>
        <taxon>Foraminifera</taxon>
        <taxon>Monothalamids</taxon>
        <taxon>Reticulomyxidae</taxon>
        <taxon>Reticulomyxa</taxon>
    </lineage>
</organism>
<keyword evidence="4" id="KW-1185">Reference proteome</keyword>
<evidence type="ECO:0000313" key="3">
    <source>
        <dbReference type="EMBL" id="ETO19747.1"/>
    </source>
</evidence>